<dbReference type="InterPro" id="IPR022782">
    <property type="entry name" value="AIP3-like_C"/>
</dbReference>
<reference evidence="5 6" key="2">
    <citation type="submission" date="2016-08" db="EMBL/GenBank/DDBJ databases">
        <title>Pervasive Adenine N6-methylation of Active Genes in Fungi.</title>
        <authorList>
            <consortium name="DOE Joint Genome Institute"/>
            <person name="Mondo S.J."/>
            <person name="Dannebaum R.O."/>
            <person name="Kuo R.C."/>
            <person name="Labutti K."/>
            <person name="Haridas S."/>
            <person name="Kuo A."/>
            <person name="Salamov A."/>
            <person name="Ahrendt S.R."/>
            <person name="Lipzen A."/>
            <person name="Sullivan W."/>
            <person name="Andreopoulos W.B."/>
            <person name="Clum A."/>
            <person name="Lindquist E."/>
            <person name="Daum C."/>
            <person name="Ramamoorthy G.K."/>
            <person name="Gryganskyi A."/>
            <person name="Culley D."/>
            <person name="Magnuson J.K."/>
            <person name="James T.Y."/>
            <person name="O'Malley M.A."/>
            <person name="Stajich J.E."/>
            <person name="Spatafora J.W."/>
            <person name="Visel A."/>
            <person name="Grigoriev I.V."/>
        </authorList>
    </citation>
    <scope>NUCLEOTIDE SEQUENCE [LARGE SCALE GENOMIC DNA]</scope>
    <source>
        <strain evidence="6">finn</strain>
    </source>
</reference>
<dbReference type="InterPro" id="IPR051825">
    <property type="entry name" value="SRCIN1"/>
</dbReference>
<name>A0A1Y1VP77_9FUNG</name>
<feature type="region of interest" description="Disordered" evidence="3">
    <location>
        <begin position="768"/>
        <end position="787"/>
    </location>
</feature>
<evidence type="ECO:0000256" key="3">
    <source>
        <dbReference type="SAM" id="MobiDB-lite"/>
    </source>
</evidence>
<feature type="compositionally biased region" description="Polar residues" evidence="3">
    <location>
        <begin position="769"/>
        <end position="787"/>
    </location>
</feature>
<dbReference type="GO" id="GO:0005737">
    <property type="term" value="C:cytoplasm"/>
    <property type="evidence" value="ECO:0007669"/>
    <property type="project" value="TreeGrafter"/>
</dbReference>
<dbReference type="GO" id="GO:0051286">
    <property type="term" value="C:cell tip"/>
    <property type="evidence" value="ECO:0007669"/>
    <property type="project" value="TreeGrafter"/>
</dbReference>
<dbReference type="InterPro" id="IPR005613">
    <property type="entry name" value="AIP3_C"/>
</dbReference>
<dbReference type="STRING" id="1754191.A0A1Y1VP77"/>
<dbReference type="Gene3D" id="1.20.58.1540">
    <property type="entry name" value="Actin interacting protein 3, C-terminal domain"/>
    <property type="match status" value="1"/>
</dbReference>
<keyword evidence="6" id="KW-1185">Reference proteome</keyword>
<accession>A0A1Y1VP77</accession>
<reference evidence="5 6" key="1">
    <citation type="submission" date="2016-08" db="EMBL/GenBank/DDBJ databases">
        <title>Genomes of anaerobic fungi encode conserved fungal cellulosomes for biomass hydrolysis.</title>
        <authorList>
            <consortium name="DOE Joint Genome Institute"/>
            <person name="Haitjema C.H."/>
            <person name="Gilmore S.P."/>
            <person name="Henske J.K."/>
            <person name="Solomon K.V."/>
            <person name="De Groot R."/>
            <person name="Kuo A."/>
            <person name="Mondo S.J."/>
            <person name="Salamov A.A."/>
            <person name="Labutti K."/>
            <person name="Zhao Z."/>
            <person name="Chiniquy J."/>
            <person name="Barry K."/>
            <person name="Brewer H.M."/>
            <person name="Purvine S.O."/>
            <person name="Wright A.T."/>
            <person name="Boxma B."/>
            <person name="Van Alen T."/>
            <person name="Hackstein J.H."/>
            <person name="Baker S.E."/>
            <person name="Grigoriev I.V."/>
            <person name="O'Malley M.A."/>
        </authorList>
    </citation>
    <scope>NUCLEOTIDE SEQUENCE [LARGE SCALE GENOMIC DNA]</scope>
    <source>
        <strain evidence="6">finn</strain>
    </source>
</reference>
<dbReference type="GO" id="GO:0030010">
    <property type="term" value="P:establishment of cell polarity"/>
    <property type="evidence" value="ECO:0007669"/>
    <property type="project" value="TreeGrafter"/>
</dbReference>
<dbReference type="EMBL" id="MCFH01000001">
    <property type="protein sequence ID" value="ORX60953.1"/>
    <property type="molecule type" value="Genomic_DNA"/>
</dbReference>
<dbReference type="OrthoDB" id="783096at2759"/>
<dbReference type="PANTHER" id="PTHR22741:SF10">
    <property type="entry name" value="COILED-COIL DOMAIN-CONTAINING PROTEIN CG32809"/>
    <property type="match status" value="1"/>
</dbReference>
<feature type="region of interest" description="Disordered" evidence="3">
    <location>
        <begin position="493"/>
        <end position="530"/>
    </location>
</feature>
<feature type="compositionally biased region" description="Acidic residues" evidence="3">
    <location>
        <begin position="507"/>
        <end position="518"/>
    </location>
</feature>
<feature type="region of interest" description="Disordered" evidence="3">
    <location>
        <begin position="865"/>
        <end position="893"/>
    </location>
</feature>
<sequence>MASLSDSSDPILVDIHKTSLSCKDLLMEICQWTKEANREKNVTDALNKLINELEELEKYDEVKEEDTLAAISVNLQNLLPILLSNNISMEQLERRIKEANTLGIELITTLNKIKDKWLKNKGKISFINTSIQDISDEQGSSQNLNRKNSKRRSTFGFTRSFHNSISHLSHSSHISQPPPEEMEITGPIQSPLYMQEKPPAINTMSLGSPCLPLPDQDMFETILRTLPPKPTSSPFEVNAVPPLEIGKSYINNSSSLGTTSTINENIQLPTINSGNEESLEQNLLNVFDFIYGNNETDKNTTERKSSTNLSNKKESVDNYEYKNKSNYEYITQEIPETPLSETVFNQLSDNNKNSSKSHEFKTFSTIQEENNERDINNINGNIKSSKEIYKDHYNNMGNDNKNGYNIFLQYKGETKRIFITFEDIAYDLLKDLFIKQFDCQNDFKDKEFPKIYINNQTTIDLFYELGSSYKSKDELLSEIKELKSIINNKSTMSLNVDNNKDESKSDDQEETKEDEENPDSPKEKIENKSIKINTKLNDNEENSTMYKELYDIRASILDIVNNFVNTPIDRKNQVSEINTTDTTTHSEILDLKETINDWINYQKHISNINTLQTPVTMEPNNNTSLFNEPYKDFENILNNRITSIQDYMNSELQELNTNVNNKLDNIVTTIIEKSPTSSTFKTPDSEDFISTFNSDLKNNMNDSINELKDYIKDLIEKRINEKLDSTSYNNTTSSINDNLINEMMIRINNENCNRIREMEERFNKKLEALTNSKNRSSNEEQTTQTRSMLEEMGRSIKELKASMNSKNSEIERLAEMTQQINKNSSNDNKSKVDDNLKYMEFTKTLEEDLKQYLRKFKSDICNNIKNGTSLPSENTSNDNEPSENNTNTKDDQDTIEYVKQIRDNVDKQLNEFRKSLNELSENVQSNQISSSKGFNPEMIEAVRSFRSEMQNQYQEFTELMKDVLLKQQEENARNNKNLPTSVNKIIKDDTKETYNLINDEFFKLRQFMVEVIKISQTRKTTAKSGEIGQLPVDVEEQLNRKTGISPLNYNKLVTDRNELNVIKKNIKNIKQQFESFRFDTLKNMNNLKNLVSLLNRSSAGNPSEQRQRLLNEKNAIAKQSEMIKNKLQELRLLLESIGVDVSRKCNPKIAVMNYVKNEIKMINLETQRFTETIKAVNVNWKATWEKELQEIVTEQKTLKTNIESSTEYEDDCKTLSDGFSVILKVLSMQKDRKECRMNHVLDPEELKEAGVHSGLMNEIIAVTDEDSSNKRLEAIEKSLKIQEIVRENSNKNEFEIELNTFIENNKLKINKNVMEFENQQKAKKDELLKQLWRNEHNKKTESEGTVPAM</sequence>
<evidence type="ECO:0000256" key="2">
    <source>
        <dbReference type="SAM" id="Coils"/>
    </source>
</evidence>
<feature type="domain" description="Actin interacting protein 3 C-terminal" evidence="4">
    <location>
        <begin position="900"/>
        <end position="1325"/>
    </location>
</feature>
<dbReference type="SMART" id="SM00806">
    <property type="entry name" value="AIP3"/>
    <property type="match status" value="1"/>
</dbReference>
<dbReference type="GO" id="GO:0005519">
    <property type="term" value="F:cytoskeletal regulatory protein binding"/>
    <property type="evidence" value="ECO:0007669"/>
    <property type="project" value="InterPro"/>
</dbReference>
<gene>
    <name evidence="5" type="ORF">BCR36DRAFT_365542</name>
</gene>
<protein>
    <recommendedName>
        <fullName evidence="4">Actin interacting protein 3 C-terminal domain-containing protein</fullName>
    </recommendedName>
</protein>
<evidence type="ECO:0000313" key="5">
    <source>
        <dbReference type="EMBL" id="ORX60953.1"/>
    </source>
</evidence>
<evidence type="ECO:0000256" key="1">
    <source>
        <dbReference type="ARBA" id="ARBA00023054"/>
    </source>
</evidence>
<feature type="compositionally biased region" description="Polar residues" evidence="3">
    <location>
        <begin position="865"/>
        <end position="887"/>
    </location>
</feature>
<comment type="caution">
    <text evidence="5">The sequence shown here is derived from an EMBL/GenBank/DDBJ whole genome shotgun (WGS) entry which is preliminary data.</text>
</comment>
<keyword evidence="1 2" id="KW-0175">Coiled coil</keyword>
<proteinExistence type="predicted"/>
<evidence type="ECO:0000313" key="6">
    <source>
        <dbReference type="Proteomes" id="UP000193719"/>
    </source>
</evidence>
<feature type="compositionally biased region" description="Basic and acidic residues" evidence="3">
    <location>
        <begin position="519"/>
        <end position="529"/>
    </location>
</feature>
<dbReference type="Proteomes" id="UP000193719">
    <property type="component" value="Unassembled WGS sequence"/>
</dbReference>
<feature type="compositionally biased region" description="Basic and acidic residues" evidence="3">
    <location>
        <begin position="295"/>
        <end position="313"/>
    </location>
</feature>
<evidence type="ECO:0000259" key="4">
    <source>
        <dbReference type="SMART" id="SM00806"/>
    </source>
</evidence>
<dbReference type="Pfam" id="PF03915">
    <property type="entry name" value="AIP3"/>
    <property type="match status" value="1"/>
</dbReference>
<feature type="region of interest" description="Disordered" evidence="3">
    <location>
        <begin position="294"/>
        <end position="313"/>
    </location>
</feature>
<organism evidence="5 6">
    <name type="scientific">Piromyces finnis</name>
    <dbReference type="NCBI Taxonomy" id="1754191"/>
    <lineage>
        <taxon>Eukaryota</taxon>
        <taxon>Fungi</taxon>
        <taxon>Fungi incertae sedis</taxon>
        <taxon>Chytridiomycota</taxon>
        <taxon>Chytridiomycota incertae sedis</taxon>
        <taxon>Neocallimastigomycetes</taxon>
        <taxon>Neocallimastigales</taxon>
        <taxon>Neocallimastigaceae</taxon>
        <taxon>Piromyces</taxon>
    </lineage>
</organism>
<dbReference type="PANTHER" id="PTHR22741">
    <property type="entry name" value="P140CAP/SNIP-RELATED"/>
    <property type="match status" value="1"/>
</dbReference>
<feature type="coiled-coil region" evidence="2">
    <location>
        <begin position="36"/>
        <end position="66"/>
    </location>
</feature>